<dbReference type="AlphaFoldDB" id="A0A815H048"/>
<reference evidence="2" key="1">
    <citation type="submission" date="2021-02" db="EMBL/GenBank/DDBJ databases">
        <authorList>
            <person name="Nowell W R."/>
        </authorList>
    </citation>
    <scope>NUCLEOTIDE SEQUENCE</scope>
</reference>
<evidence type="ECO:0000259" key="1">
    <source>
        <dbReference type="Pfam" id="PF20209"/>
    </source>
</evidence>
<comment type="caution">
    <text evidence="2">The sequence shown here is derived from an EMBL/GenBank/DDBJ whole genome shotgun (WGS) entry which is preliminary data.</text>
</comment>
<dbReference type="OrthoDB" id="416437at2759"/>
<evidence type="ECO:0000313" key="3">
    <source>
        <dbReference type="Proteomes" id="UP000663891"/>
    </source>
</evidence>
<dbReference type="InterPro" id="IPR046700">
    <property type="entry name" value="DUF6570"/>
</dbReference>
<feature type="domain" description="DUF6570" evidence="1">
    <location>
        <begin position="6"/>
        <end position="49"/>
    </location>
</feature>
<proteinExistence type="predicted"/>
<feature type="non-terminal residue" evidence="2">
    <location>
        <position position="52"/>
    </location>
</feature>
<dbReference type="Pfam" id="PF20209">
    <property type="entry name" value="DUF6570"/>
    <property type="match status" value="1"/>
</dbReference>
<dbReference type="Proteomes" id="UP000663891">
    <property type="component" value="Unassembled WGS sequence"/>
</dbReference>
<dbReference type="EMBL" id="CAJNON010000652">
    <property type="protein sequence ID" value="CAF1345231.1"/>
    <property type="molecule type" value="Genomic_DNA"/>
</dbReference>
<organism evidence="2 3">
    <name type="scientific">Adineta steineri</name>
    <dbReference type="NCBI Taxonomy" id="433720"/>
    <lineage>
        <taxon>Eukaryota</taxon>
        <taxon>Metazoa</taxon>
        <taxon>Spiralia</taxon>
        <taxon>Gnathifera</taxon>
        <taxon>Rotifera</taxon>
        <taxon>Eurotatoria</taxon>
        <taxon>Bdelloidea</taxon>
        <taxon>Adinetida</taxon>
        <taxon>Adinetidae</taxon>
        <taxon>Adineta</taxon>
    </lineage>
</organism>
<protein>
    <recommendedName>
        <fullName evidence="1">DUF6570 domain-containing protein</fullName>
    </recommendedName>
</protein>
<evidence type="ECO:0000313" key="2">
    <source>
        <dbReference type="EMBL" id="CAF1345231.1"/>
    </source>
</evidence>
<accession>A0A815H048</accession>
<name>A0A815H048_9BILA</name>
<sequence length="52" mass="5627">MATAQGALKGNCITFLQNTPNIVNSLPLKMADLCDTLKVIFVGARPPERLQL</sequence>
<gene>
    <name evidence="2" type="ORF">VCS650_LOCUS33453</name>
</gene>